<dbReference type="STRING" id="1352936.M878_02405"/>
<evidence type="ECO:0000313" key="2">
    <source>
        <dbReference type="Proteomes" id="UP000017984"/>
    </source>
</evidence>
<dbReference type="Proteomes" id="UP000017984">
    <property type="component" value="Chromosome"/>
</dbReference>
<dbReference type="HOGENOM" id="CLU_2884148_0_0_11"/>
<proteinExistence type="predicted"/>
<dbReference type="AlphaFoldDB" id="V6KWE0"/>
<dbReference type="InterPro" id="IPR036188">
    <property type="entry name" value="FAD/NAD-bd_sf"/>
</dbReference>
<dbReference type="PATRIC" id="fig|1352936.5.peg.533"/>
<sequence>MVIVSAGFLGTEVAAVARGLGVEVRTGAAVTGILSDAGGVTGVRLADATGSSVVPGPWNSARP</sequence>
<keyword evidence="2" id="KW-1185">Reference proteome</keyword>
<dbReference type="OrthoDB" id="9806452at2"/>
<evidence type="ECO:0000313" key="1">
    <source>
        <dbReference type="EMBL" id="EST36338.1"/>
    </source>
</evidence>
<name>V6KWE0_STRRC</name>
<reference evidence="1 2" key="1">
    <citation type="journal article" date="2014" name="Genome Announc.">
        <title>Draft Genome Sequence of Streptomyces roseochromogenes subsp. oscitans DS 12.976, Producer of the Aminocoumarin Antibiotic Clorobiocin.</title>
        <authorList>
            <person name="Ruckert C."/>
            <person name="Kalinowski J."/>
            <person name="Heide L."/>
            <person name="Apel A.K."/>
        </authorList>
    </citation>
    <scope>NUCLEOTIDE SEQUENCE [LARGE SCALE GENOMIC DNA]</scope>
    <source>
        <strain evidence="1 2">DS 12.976</strain>
    </source>
</reference>
<dbReference type="RefSeq" id="WP_023544511.1">
    <property type="nucleotide sequence ID" value="NZ_CM002285.1"/>
</dbReference>
<dbReference type="Gene3D" id="3.50.50.60">
    <property type="entry name" value="FAD/NAD(P)-binding domain"/>
    <property type="match status" value="1"/>
</dbReference>
<protein>
    <submittedName>
        <fullName evidence="1">Uncharacterized protein</fullName>
    </submittedName>
</protein>
<dbReference type="SUPFAM" id="SSF51905">
    <property type="entry name" value="FAD/NAD(P)-binding domain"/>
    <property type="match status" value="1"/>
</dbReference>
<organism evidence="1 2">
    <name type="scientific">Streptomyces roseochromogenus subsp. oscitans DS 12.976</name>
    <dbReference type="NCBI Taxonomy" id="1352936"/>
    <lineage>
        <taxon>Bacteria</taxon>
        <taxon>Bacillati</taxon>
        <taxon>Actinomycetota</taxon>
        <taxon>Actinomycetes</taxon>
        <taxon>Kitasatosporales</taxon>
        <taxon>Streptomycetaceae</taxon>
        <taxon>Streptomyces</taxon>
    </lineage>
</organism>
<accession>V6KWE0</accession>
<comment type="caution">
    <text evidence="1">The sequence shown here is derived from an EMBL/GenBank/DDBJ whole genome shotgun (WGS) entry which is preliminary data.</text>
</comment>
<dbReference type="EMBL" id="AWQX01000013">
    <property type="protein sequence ID" value="EST36338.1"/>
    <property type="molecule type" value="Genomic_DNA"/>
</dbReference>
<gene>
    <name evidence="1" type="ORF">M878_02405</name>
</gene>